<dbReference type="Proteomes" id="UP000265618">
    <property type="component" value="Unassembled WGS sequence"/>
</dbReference>
<name>A0A9K3CQA8_9EUKA</name>
<dbReference type="PROSITE" id="PS50022">
    <property type="entry name" value="FA58C_3"/>
    <property type="match status" value="1"/>
</dbReference>
<dbReference type="PANTHER" id="PTHR24543">
    <property type="entry name" value="MULTICOPPER OXIDASE-RELATED"/>
    <property type="match status" value="1"/>
</dbReference>
<keyword evidence="1" id="KW-0812">Transmembrane</keyword>
<protein>
    <recommendedName>
        <fullName evidence="2">F5/8 type C domain-containing protein</fullName>
    </recommendedName>
</protein>
<dbReference type="AlphaFoldDB" id="A0A9K3CQA8"/>
<sequence>MEDCANSTANPLWVADAVCVEQVPEAPDLQCIEDAEDRQQMKADLASLQNSTEAAIKRARRLSLWAIGVAVCVSVGSVFAALVISLTVRETTDEYVLLTRLYSLSDEVATNTDSLAVLDGEMDSMTGSVASLDSVTSTMSSDLYSVTSTLSQEVGSHAVSLRDLEGEVDTMSDELDSMATSVSTLQVDAAVTERDISAVSASLSTVQTNVSGLQSDVSLLQSDVSGLTATVAGHTSSLASMSSDVSALDTSTDMLSSDISSISNTVAVHTSTLSTLGTDITTLEGTVSTLGTDITTLEGTDITTLEGTVSTLGTDVSTLEGSVSTLGTDITTLEGSVSTLGTDLSTLEGTVSTLDTTTATLSSSVSSLSLTVNTHDTQISTLDADMDTVQSDLGVLEVYADPNVTYSDAYTVLMDGVSVLAPNYIRHFTLRSTHDTADEALAAVTAYYTGVTVWETVEKDIADVRFTSVFIPSIAPIYDYGHSYTLRSHFADMLPHWAASVNEVGQGCTIVYSSPTVVCAVATAGTMSGNQHVTAYKIEYFDSASDGWLSVLSGTESFVGNEGAGIVLHTLSEPVVADRVRVSALTWSSHISMRLEVYGWQ</sequence>
<gene>
    <name evidence="3" type="ORF">KIPB_001648</name>
</gene>
<dbReference type="InterPro" id="IPR000421">
    <property type="entry name" value="FA58C"/>
</dbReference>
<evidence type="ECO:0000313" key="3">
    <source>
        <dbReference type="EMBL" id="GIQ80792.1"/>
    </source>
</evidence>
<evidence type="ECO:0000256" key="1">
    <source>
        <dbReference type="SAM" id="Phobius"/>
    </source>
</evidence>
<dbReference type="Gene3D" id="1.20.5.170">
    <property type="match status" value="1"/>
</dbReference>
<evidence type="ECO:0000259" key="2">
    <source>
        <dbReference type="PROSITE" id="PS50022"/>
    </source>
</evidence>
<feature type="transmembrane region" description="Helical" evidence="1">
    <location>
        <begin position="64"/>
        <end position="88"/>
    </location>
</feature>
<keyword evidence="1" id="KW-1133">Transmembrane helix</keyword>
<dbReference type="SUPFAM" id="SSF58100">
    <property type="entry name" value="Bacterial hemolysins"/>
    <property type="match status" value="1"/>
</dbReference>
<dbReference type="OrthoDB" id="5945585at2759"/>
<dbReference type="EMBL" id="BDIP01000242">
    <property type="protein sequence ID" value="GIQ80792.1"/>
    <property type="molecule type" value="Genomic_DNA"/>
</dbReference>
<dbReference type="InterPro" id="IPR008979">
    <property type="entry name" value="Galactose-bd-like_sf"/>
</dbReference>
<feature type="domain" description="F5/8 type C" evidence="2">
    <location>
        <begin position="497"/>
        <end position="600"/>
    </location>
</feature>
<keyword evidence="1" id="KW-0472">Membrane</keyword>
<dbReference type="SUPFAM" id="SSF49785">
    <property type="entry name" value="Galactose-binding domain-like"/>
    <property type="match status" value="1"/>
</dbReference>
<accession>A0A9K3CQA8</accession>
<comment type="caution">
    <text evidence="3">The sequence shown here is derived from an EMBL/GenBank/DDBJ whole genome shotgun (WGS) entry which is preliminary data.</text>
</comment>
<proteinExistence type="predicted"/>
<dbReference type="Pfam" id="PF00754">
    <property type="entry name" value="F5_F8_type_C"/>
    <property type="match status" value="1"/>
</dbReference>
<reference evidence="3 4" key="1">
    <citation type="journal article" date="2018" name="PLoS ONE">
        <title>The draft genome of Kipferlia bialata reveals reductive genome evolution in fornicate parasites.</title>
        <authorList>
            <person name="Tanifuji G."/>
            <person name="Takabayashi S."/>
            <person name="Kume K."/>
            <person name="Takagi M."/>
            <person name="Nakayama T."/>
            <person name="Kamikawa R."/>
            <person name="Inagaki Y."/>
            <person name="Hashimoto T."/>
        </authorList>
    </citation>
    <scope>NUCLEOTIDE SEQUENCE [LARGE SCALE GENOMIC DNA]</scope>
    <source>
        <strain evidence="3">NY0173</strain>
    </source>
</reference>
<organism evidence="3 4">
    <name type="scientific">Kipferlia bialata</name>
    <dbReference type="NCBI Taxonomy" id="797122"/>
    <lineage>
        <taxon>Eukaryota</taxon>
        <taxon>Metamonada</taxon>
        <taxon>Carpediemonas-like organisms</taxon>
        <taxon>Kipferlia</taxon>
    </lineage>
</organism>
<dbReference type="Gene3D" id="2.60.120.260">
    <property type="entry name" value="Galactose-binding domain-like"/>
    <property type="match status" value="1"/>
</dbReference>
<keyword evidence="4" id="KW-1185">Reference proteome</keyword>
<evidence type="ECO:0000313" key="4">
    <source>
        <dbReference type="Proteomes" id="UP000265618"/>
    </source>
</evidence>
<dbReference type="Gene3D" id="1.20.5.340">
    <property type="match status" value="3"/>
</dbReference>